<sequence length="150" mass="17237">MLNRCYIRSTISTRACRDKCTLFERKISVNNPIFIGLGLLAVFAVMMPNFVYFILIMFFLVATLYCEFLVKVPRFRTCDGANSTSLTADSQAEVVRSLQDMMRNCTEVPDVFSAFFPIITEEEKPIRDTLTVYSLLFVYFLFSALVQTDE</sequence>
<gene>
    <name evidence="1" type="primary">WBGene00275947</name>
</gene>
<name>A0A2A6BB67_PRIPA</name>
<dbReference type="EnsemblMetazoa" id="PPA37578.1">
    <property type="protein sequence ID" value="PPA37578.1"/>
    <property type="gene ID" value="WBGene00275947"/>
</dbReference>
<reference evidence="2" key="1">
    <citation type="journal article" date="2008" name="Nat. Genet.">
        <title>The Pristionchus pacificus genome provides a unique perspective on nematode lifestyle and parasitism.</title>
        <authorList>
            <person name="Dieterich C."/>
            <person name="Clifton S.W."/>
            <person name="Schuster L.N."/>
            <person name="Chinwalla A."/>
            <person name="Delehaunty K."/>
            <person name="Dinkelacker I."/>
            <person name="Fulton L."/>
            <person name="Fulton R."/>
            <person name="Godfrey J."/>
            <person name="Minx P."/>
            <person name="Mitreva M."/>
            <person name="Roeseler W."/>
            <person name="Tian H."/>
            <person name="Witte H."/>
            <person name="Yang S.P."/>
            <person name="Wilson R.K."/>
            <person name="Sommer R.J."/>
        </authorList>
    </citation>
    <scope>NUCLEOTIDE SEQUENCE [LARGE SCALE GENOMIC DNA]</scope>
    <source>
        <strain evidence="2">PS312</strain>
    </source>
</reference>
<dbReference type="Proteomes" id="UP000005239">
    <property type="component" value="Unassembled WGS sequence"/>
</dbReference>
<evidence type="ECO:0000313" key="2">
    <source>
        <dbReference type="Proteomes" id="UP000005239"/>
    </source>
</evidence>
<protein>
    <submittedName>
        <fullName evidence="1">Uncharacterized protein</fullName>
    </submittedName>
</protein>
<reference evidence="1" key="2">
    <citation type="submission" date="2022-06" db="UniProtKB">
        <authorList>
            <consortium name="EnsemblMetazoa"/>
        </authorList>
    </citation>
    <scope>IDENTIFICATION</scope>
    <source>
        <strain evidence="1">PS312</strain>
    </source>
</reference>
<dbReference type="AlphaFoldDB" id="A0A2A6BB67"/>
<accession>A0A8R1YRP4</accession>
<proteinExistence type="predicted"/>
<accession>A0A2A6BB67</accession>
<organism evidence="1 2">
    <name type="scientific">Pristionchus pacificus</name>
    <name type="common">Parasitic nematode worm</name>
    <dbReference type="NCBI Taxonomy" id="54126"/>
    <lineage>
        <taxon>Eukaryota</taxon>
        <taxon>Metazoa</taxon>
        <taxon>Ecdysozoa</taxon>
        <taxon>Nematoda</taxon>
        <taxon>Chromadorea</taxon>
        <taxon>Rhabditida</taxon>
        <taxon>Rhabditina</taxon>
        <taxon>Diplogasteromorpha</taxon>
        <taxon>Diplogasteroidea</taxon>
        <taxon>Neodiplogasteridae</taxon>
        <taxon>Pristionchus</taxon>
    </lineage>
</organism>
<evidence type="ECO:0000313" key="1">
    <source>
        <dbReference type="EnsemblMetazoa" id="PPA37578.1"/>
    </source>
</evidence>
<keyword evidence="2" id="KW-1185">Reference proteome</keyword>